<accession>A0A4U0GXV5</accession>
<organism evidence="2 3">
    <name type="scientific">Sphingobacterium alkalisoli</name>
    <dbReference type="NCBI Taxonomy" id="1874115"/>
    <lineage>
        <taxon>Bacteria</taxon>
        <taxon>Pseudomonadati</taxon>
        <taxon>Bacteroidota</taxon>
        <taxon>Sphingobacteriia</taxon>
        <taxon>Sphingobacteriales</taxon>
        <taxon>Sphingobacteriaceae</taxon>
        <taxon>Sphingobacterium</taxon>
    </lineage>
</organism>
<dbReference type="GO" id="GO:0009253">
    <property type="term" value="P:peptidoglycan catabolic process"/>
    <property type="evidence" value="ECO:0007669"/>
    <property type="project" value="InterPro"/>
</dbReference>
<dbReference type="OrthoDB" id="1183903at2"/>
<proteinExistence type="predicted"/>
<dbReference type="AlphaFoldDB" id="A0A4U0GXV5"/>
<reference evidence="2 3" key="1">
    <citation type="submission" date="2019-04" db="EMBL/GenBank/DDBJ databases">
        <title>Sphingobacterium olei sp. nov., isolated from oil-contaminated soil.</title>
        <authorList>
            <person name="Liu B."/>
        </authorList>
    </citation>
    <scope>NUCLEOTIDE SEQUENCE [LARGE SCALE GENOMIC DNA]</scope>
    <source>
        <strain evidence="2 3">Y3L14</strain>
    </source>
</reference>
<evidence type="ECO:0000313" key="3">
    <source>
        <dbReference type="Proteomes" id="UP000309872"/>
    </source>
</evidence>
<dbReference type="RefSeq" id="WP_136822016.1">
    <property type="nucleotide sequence ID" value="NZ_BMJX01000005.1"/>
</dbReference>
<dbReference type="InterPro" id="IPR036505">
    <property type="entry name" value="Amidase/PGRP_sf"/>
</dbReference>
<comment type="caution">
    <text evidence="2">The sequence shown here is derived from an EMBL/GenBank/DDBJ whole genome shotgun (WGS) entry which is preliminary data.</text>
</comment>
<dbReference type="GO" id="GO:0008745">
    <property type="term" value="F:N-acetylmuramoyl-L-alanine amidase activity"/>
    <property type="evidence" value="ECO:0007669"/>
    <property type="project" value="InterPro"/>
</dbReference>
<dbReference type="Proteomes" id="UP000309872">
    <property type="component" value="Unassembled WGS sequence"/>
</dbReference>
<dbReference type="SUPFAM" id="SSF55846">
    <property type="entry name" value="N-acetylmuramoyl-L-alanine amidase-like"/>
    <property type="match status" value="1"/>
</dbReference>
<evidence type="ECO:0000259" key="1">
    <source>
        <dbReference type="Pfam" id="PF01510"/>
    </source>
</evidence>
<dbReference type="Gene3D" id="3.40.80.10">
    <property type="entry name" value="Peptidoglycan recognition protein-like"/>
    <property type="match status" value="1"/>
</dbReference>
<name>A0A4U0GXV5_9SPHI</name>
<protein>
    <submittedName>
        <fullName evidence="2">N-acetylmuramoyl-L-alanine amidase</fullName>
    </submittedName>
</protein>
<dbReference type="InterPro" id="IPR002502">
    <property type="entry name" value="Amidase_domain"/>
</dbReference>
<keyword evidence="3" id="KW-1185">Reference proteome</keyword>
<evidence type="ECO:0000313" key="2">
    <source>
        <dbReference type="EMBL" id="TJY64025.1"/>
    </source>
</evidence>
<feature type="domain" description="N-acetylmuramoyl-L-alanine amidase" evidence="1">
    <location>
        <begin position="8"/>
        <end position="54"/>
    </location>
</feature>
<sequence>MGNGVNYGTHFLVDENGNIIQTASLNKYTLHVGKTRKSSYPKNGNSIGIEVVGAY</sequence>
<dbReference type="EMBL" id="SUKA01000005">
    <property type="protein sequence ID" value="TJY64025.1"/>
    <property type="molecule type" value="Genomic_DNA"/>
</dbReference>
<dbReference type="Pfam" id="PF01510">
    <property type="entry name" value="Amidase_2"/>
    <property type="match status" value="1"/>
</dbReference>
<gene>
    <name evidence="2" type="ORF">FAZ19_15830</name>
</gene>